<name>A0ABU2GLL3_9EURY</name>
<comment type="caution">
    <text evidence="1">The sequence shown here is derived from an EMBL/GenBank/DDBJ whole genome shotgun (WGS) entry which is preliminary data.</text>
</comment>
<accession>A0ABU2GLL3</accession>
<gene>
    <name evidence="1" type="ORF">NDI76_20850</name>
</gene>
<proteinExistence type="predicted"/>
<dbReference type="EMBL" id="JAMQOP010000006">
    <property type="protein sequence ID" value="MDS0301189.1"/>
    <property type="molecule type" value="Genomic_DNA"/>
</dbReference>
<dbReference type="Gene3D" id="3.40.50.300">
    <property type="entry name" value="P-loop containing nucleotide triphosphate hydrolases"/>
    <property type="match status" value="1"/>
</dbReference>
<evidence type="ECO:0008006" key="3">
    <source>
        <dbReference type="Google" id="ProtNLM"/>
    </source>
</evidence>
<evidence type="ECO:0000313" key="2">
    <source>
        <dbReference type="Proteomes" id="UP001257060"/>
    </source>
</evidence>
<protein>
    <recommendedName>
        <fullName evidence="3">DNA recombination and repair protein Rad51-like C-terminal domain-containing protein</fullName>
    </recommendedName>
</protein>
<dbReference type="RefSeq" id="WP_310926123.1">
    <property type="nucleotide sequence ID" value="NZ_JAMQOP010000006.1"/>
</dbReference>
<reference evidence="1 2" key="1">
    <citation type="submission" date="2022-06" db="EMBL/GenBank/DDBJ databases">
        <title>Halogeometricum sp. a new haloarchaeum isolate from saline soil.</title>
        <authorList>
            <person name="Strakova D."/>
            <person name="Galisteo C."/>
            <person name="Sanchez-Porro C."/>
            <person name="Ventosa A."/>
        </authorList>
    </citation>
    <scope>NUCLEOTIDE SEQUENCE [LARGE SCALE GENOMIC DNA]</scope>
    <source>
        <strain evidence="1 2">S1BR25-6</strain>
    </source>
</reference>
<dbReference type="InterPro" id="IPR027417">
    <property type="entry name" value="P-loop_NTPase"/>
</dbReference>
<sequence length="227" mass="25239">MTNYRTPELPTLEPGVTLLETESRTSGALHSLVLDHVLLESGSALWVDARGNGTTQPIAELAPDMRVLDRIRIARAFTPWQHYSLLEDVPSELTAETTLLVLPDVDAFYRNEDLSPHKAGQMFSEAFQHVVDIAETYELPVLVTRMDDDTFSVPVENASTTILQCEQTTFGPRFSGEEFETLVYPVGDGIVQTTFTFWRRVLASRHPAFDVATESPTPAEVRTVGSN</sequence>
<keyword evidence="2" id="KW-1185">Reference proteome</keyword>
<organism evidence="1 2">
    <name type="scientific">Halogeometricum salsisoli</name>
    <dbReference type="NCBI Taxonomy" id="2950536"/>
    <lineage>
        <taxon>Archaea</taxon>
        <taxon>Methanobacteriati</taxon>
        <taxon>Methanobacteriota</taxon>
        <taxon>Stenosarchaea group</taxon>
        <taxon>Halobacteria</taxon>
        <taxon>Halobacteriales</taxon>
        <taxon>Haloferacaceae</taxon>
        <taxon>Halogeometricum</taxon>
    </lineage>
</organism>
<evidence type="ECO:0000313" key="1">
    <source>
        <dbReference type="EMBL" id="MDS0301189.1"/>
    </source>
</evidence>
<dbReference type="Proteomes" id="UP001257060">
    <property type="component" value="Unassembled WGS sequence"/>
</dbReference>